<keyword evidence="1" id="KW-0472">Membrane</keyword>
<dbReference type="Proteomes" id="UP000229625">
    <property type="component" value="Unassembled WGS sequence"/>
</dbReference>
<evidence type="ECO:0000313" key="2">
    <source>
        <dbReference type="EMBL" id="PIV45469.1"/>
    </source>
</evidence>
<accession>A0A2M7DAH8</accession>
<feature type="transmembrane region" description="Helical" evidence="1">
    <location>
        <begin position="67"/>
        <end position="85"/>
    </location>
</feature>
<name>A0A2M7DAH8_9BACT</name>
<evidence type="ECO:0000256" key="1">
    <source>
        <dbReference type="SAM" id="Phobius"/>
    </source>
</evidence>
<keyword evidence="1" id="KW-0812">Transmembrane</keyword>
<protein>
    <submittedName>
        <fullName evidence="2">Uncharacterized protein</fullName>
    </submittedName>
</protein>
<gene>
    <name evidence="2" type="ORF">COS24_02065</name>
</gene>
<sequence>MYFNDLRWWLIILFNFIGYFLLMFGVKFGVRFENRSPLMAIIEFVGGTITFASFVAMFWFFGIKSGLILILIFWLVITPIVGILVKK</sequence>
<keyword evidence="1" id="KW-1133">Transmembrane helix</keyword>
<proteinExistence type="predicted"/>
<evidence type="ECO:0000313" key="3">
    <source>
        <dbReference type="Proteomes" id="UP000229625"/>
    </source>
</evidence>
<reference evidence="3" key="1">
    <citation type="submission" date="2017-09" db="EMBL/GenBank/DDBJ databases">
        <title>Depth-based differentiation of microbial function through sediment-hosted aquifers and enrichment of novel symbionts in the deep terrestrial subsurface.</title>
        <authorList>
            <person name="Probst A.J."/>
            <person name="Ladd B."/>
            <person name="Jarett J.K."/>
            <person name="Geller-Mcgrath D.E."/>
            <person name="Sieber C.M.K."/>
            <person name="Emerson J.B."/>
            <person name="Anantharaman K."/>
            <person name="Thomas B.C."/>
            <person name="Malmstrom R."/>
            <person name="Stieglmeier M."/>
            <person name="Klingl A."/>
            <person name="Woyke T."/>
            <person name="Ryan C.M."/>
            <person name="Banfield J.F."/>
        </authorList>
    </citation>
    <scope>NUCLEOTIDE SEQUENCE [LARGE SCALE GENOMIC DNA]</scope>
</reference>
<dbReference type="EMBL" id="PETY01000031">
    <property type="protein sequence ID" value="PIV45469.1"/>
    <property type="molecule type" value="Genomic_DNA"/>
</dbReference>
<feature type="transmembrane region" description="Helical" evidence="1">
    <location>
        <begin position="38"/>
        <end position="61"/>
    </location>
</feature>
<organism evidence="2 3">
    <name type="scientific">Candidatus Nealsonbacteria bacterium CG02_land_8_20_14_3_00_34_20</name>
    <dbReference type="NCBI Taxonomy" id="1974698"/>
    <lineage>
        <taxon>Bacteria</taxon>
        <taxon>Candidatus Nealsoniibacteriota</taxon>
    </lineage>
</organism>
<dbReference type="AlphaFoldDB" id="A0A2M7DAH8"/>
<comment type="caution">
    <text evidence="2">The sequence shown here is derived from an EMBL/GenBank/DDBJ whole genome shotgun (WGS) entry which is preliminary data.</text>
</comment>
<feature type="transmembrane region" description="Helical" evidence="1">
    <location>
        <begin position="6"/>
        <end position="26"/>
    </location>
</feature>